<evidence type="ECO:0000256" key="5">
    <source>
        <dbReference type="ARBA" id="ARBA00022964"/>
    </source>
</evidence>
<keyword evidence="6 9" id="KW-0560">Oxidoreductase</keyword>
<keyword evidence="7 9" id="KW-0408">Iron</keyword>
<evidence type="ECO:0000256" key="6">
    <source>
        <dbReference type="ARBA" id="ARBA00023002"/>
    </source>
</evidence>
<comment type="cofactor">
    <cofactor evidence="9">
        <name>Fe(2+)</name>
        <dbReference type="ChEBI" id="CHEBI:29033"/>
    </cofactor>
    <text evidence="9">Binds 1 Fe(2+) cation per monomer.</text>
</comment>
<dbReference type="Gene3D" id="2.60.120.10">
    <property type="entry name" value="Jelly Rolls"/>
    <property type="match status" value="1"/>
</dbReference>
<feature type="binding site" evidence="9">
    <location>
        <position position="105"/>
    </location>
    <ligand>
        <name>Fe(2+)</name>
        <dbReference type="ChEBI" id="CHEBI:29033"/>
    </ligand>
</feature>
<dbReference type="GO" id="GO:0016151">
    <property type="term" value="F:nickel cation binding"/>
    <property type="evidence" value="ECO:0007669"/>
    <property type="project" value="UniProtKB-UniRule"/>
</dbReference>
<gene>
    <name evidence="9" type="primary">mtnD</name>
    <name evidence="10" type="ORF">DFR76_11529</name>
</gene>
<keyword evidence="8 9" id="KW-0486">Methionine biosynthesis</keyword>
<dbReference type="AlphaFoldDB" id="A0A370HR17"/>
<dbReference type="PANTHER" id="PTHR23418:SF0">
    <property type="entry name" value="ACIREDUCTONE DIOXYGENASE"/>
    <property type="match status" value="1"/>
</dbReference>
<dbReference type="UniPathway" id="UPA00904">
    <property type="reaction ID" value="UER00878"/>
</dbReference>
<feature type="binding site" evidence="9">
    <location>
        <position position="103"/>
    </location>
    <ligand>
        <name>Ni(2+)</name>
        <dbReference type="ChEBI" id="CHEBI:49786"/>
    </ligand>
</feature>
<comment type="function">
    <text evidence="9">Catalyzes 2 different reactions between oxygene and the acireductone 1,2-dihydroxy-3-keto-5-methylthiopentene (DHK-MTPene) depending upon the metal bound in the active site. Fe-containing acireductone dioxygenase (Fe-ARD) produces formate and 2-keto-4-methylthiobutyrate (KMTB), the alpha-ketoacid precursor of methionine in the methionine recycle pathway. Ni-containing acireductone dioxygenase (Ni-ARD) produces methylthiopropionate, carbon monoxide and formate, and does not lie on the methionine recycle pathway.</text>
</comment>
<evidence type="ECO:0000256" key="3">
    <source>
        <dbReference type="ARBA" id="ARBA00022605"/>
    </source>
</evidence>
<evidence type="ECO:0000313" key="11">
    <source>
        <dbReference type="Proteomes" id="UP000254869"/>
    </source>
</evidence>
<dbReference type="EC" id="1.13.11.53" evidence="9"/>
<feature type="binding site" evidence="9">
    <location>
        <position position="147"/>
    </location>
    <ligand>
        <name>Fe(2+)</name>
        <dbReference type="ChEBI" id="CHEBI:29033"/>
    </ligand>
</feature>
<evidence type="ECO:0000313" key="10">
    <source>
        <dbReference type="EMBL" id="RDI60401.1"/>
    </source>
</evidence>
<keyword evidence="3 9" id="KW-0028">Amino-acid biosynthesis</keyword>
<comment type="cofactor">
    <cofactor evidence="9">
        <name>Ni(2+)</name>
        <dbReference type="ChEBI" id="CHEBI:49786"/>
    </cofactor>
    <text evidence="9">Binds 1 nickel ion per monomer.</text>
</comment>
<comment type="pathway">
    <text evidence="9">Amino-acid biosynthesis; L-methionine biosynthesis via salvage pathway; L-methionine from S-methyl-5-thio-alpha-D-ribose 1-phosphate: step 5/6.</text>
</comment>
<comment type="subunit">
    <text evidence="9">Monomer.</text>
</comment>
<dbReference type="InterPro" id="IPR014710">
    <property type="entry name" value="RmlC-like_jellyroll"/>
</dbReference>
<organism evidence="10 11">
    <name type="scientific">Nocardia pseudobrasiliensis</name>
    <dbReference type="NCBI Taxonomy" id="45979"/>
    <lineage>
        <taxon>Bacteria</taxon>
        <taxon>Bacillati</taxon>
        <taxon>Actinomycetota</taxon>
        <taxon>Actinomycetes</taxon>
        <taxon>Mycobacteriales</taxon>
        <taxon>Nocardiaceae</taxon>
        <taxon>Nocardia</taxon>
    </lineage>
</organism>
<keyword evidence="11" id="KW-1185">Reference proteome</keyword>
<dbReference type="InterPro" id="IPR011051">
    <property type="entry name" value="RmlC_Cupin_sf"/>
</dbReference>
<dbReference type="STRING" id="1210086.GCA_001613105_07782"/>
<dbReference type="GO" id="GO:0005506">
    <property type="term" value="F:iron ion binding"/>
    <property type="evidence" value="ECO:0007669"/>
    <property type="project" value="UniProtKB-UniRule"/>
</dbReference>
<feature type="binding site" evidence="9">
    <location>
        <position position="105"/>
    </location>
    <ligand>
        <name>Ni(2+)</name>
        <dbReference type="ChEBI" id="CHEBI:49786"/>
    </ligand>
</feature>
<dbReference type="InterPro" id="IPR004313">
    <property type="entry name" value="ARD"/>
</dbReference>
<dbReference type="GO" id="GO:0019284">
    <property type="term" value="P:L-methionine salvage from S-adenosylmethionine"/>
    <property type="evidence" value="ECO:0007669"/>
    <property type="project" value="InterPro"/>
</dbReference>
<comment type="similarity">
    <text evidence="9">Belongs to the acireductone dioxygenase (ARD) family.</text>
</comment>
<protein>
    <recommendedName>
        <fullName evidence="9">Acireductone dioxygenase</fullName>
    </recommendedName>
    <alternativeName>
        <fullName evidence="9">1,2-dihydroxy-3-keto-5-methylthiopentene dioxygenase</fullName>
        <shortName evidence="9">DHK-MTPene dioxygenase</shortName>
    </alternativeName>
    <alternativeName>
        <fullName evidence="9">Acireductone dioxygenase (Fe(2+)-requiring)</fullName>
        <shortName evidence="9">ARD'</shortName>
        <shortName evidence="9">Fe-ARD</shortName>
        <ecNumber evidence="9">1.13.11.54</ecNumber>
    </alternativeName>
    <alternativeName>
        <fullName evidence="9">Acireductone dioxygenase (Ni(2+)-requiring)</fullName>
        <shortName evidence="9">ARD</shortName>
        <shortName evidence="9">Ni-ARD</shortName>
        <ecNumber evidence="9">1.13.11.53</ecNumber>
    </alternativeName>
</protein>
<accession>A0A370HR17</accession>
<feature type="site" description="May play a role in transmitting local conformational changes" evidence="9">
    <location>
        <position position="108"/>
    </location>
</feature>
<feature type="site" description="May play a role in metal incorporation in vivo" evidence="9">
    <location>
        <position position="102"/>
    </location>
</feature>
<evidence type="ECO:0000256" key="9">
    <source>
        <dbReference type="HAMAP-Rule" id="MF_01682"/>
    </source>
</evidence>
<evidence type="ECO:0000256" key="7">
    <source>
        <dbReference type="ARBA" id="ARBA00023004"/>
    </source>
</evidence>
<name>A0A370HR17_9NOCA</name>
<dbReference type="Pfam" id="PF03079">
    <property type="entry name" value="ARD"/>
    <property type="match status" value="1"/>
</dbReference>
<proteinExistence type="inferred from homology"/>
<evidence type="ECO:0000256" key="4">
    <source>
        <dbReference type="ARBA" id="ARBA00022723"/>
    </source>
</evidence>
<evidence type="ECO:0000256" key="2">
    <source>
        <dbReference type="ARBA" id="ARBA00022596"/>
    </source>
</evidence>
<feature type="binding site" evidence="9">
    <location>
        <position position="147"/>
    </location>
    <ligand>
        <name>Ni(2+)</name>
        <dbReference type="ChEBI" id="CHEBI:49786"/>
    </ligand>
</feature>
<sequence length="192" mass="21254">MTLLQIMADSDATDVRLRTADPEVIGAELKRRGIVFARWDAPAVLTASTSTDHLLAEYAERIGELNADGRYRHIDVARIHPDDDDPEWPAKAKGAREKFLAEHRHAEDEVRFFAGGRGCFYLHLNGEVLAVVCEGGDLVSVPAGTRHWFDMGARPDFVAVRFFEEEDGWVGDFTGDGIGEKFPTLDELLAAA</sequence>
<comment type="catalytic activity">
    <reaction evidence="9">
        <text>1,2-dihydroxy-5-(methylsulfanyl)pent-1-en-3-one + O2 = 3-(methylsulfanyl)propanoate + CO + formate + 2 H(+)</text>
        <dbReference type="Rhea" id="RHEA:14161"/>
        <dbReference type="ChEBI" id="CHEBI:15378"/>
        <dbReference type="ChEBI" id="CHEBI:15379"/>
        <dbReference type="ChEBI" id="CHEBI:15740"/>
        <dbReference type="ChEBI" id="CHEBI:17245"/>
        <dbReference type="ChEBI" id="CHEBI:49016"/>
        <dbReference type="ChEBI" id="CHEBI:49252"/>
        <dbReference type="EC" id="1.13.11.53"/>
    </reaction>
</comment>
<dbReference type="GO" id="GO:0019509">
    <property type="term" value="P:L-methionine salvage from methylthioadenosine"/>
    <property type="evidence" value="ECO:0007669"/>
    <property type="project" value="UniProtKB-UniRule"/>
</dbReference>
<dbReference type="InterPro" id="IPR023956">
    <property type="entry name" value="ARD_bac"/>
</dbReference>
<feature type="binding site" evidence="9">
    <location>
        <position position="109"/>
    </location>
    <ligand>
        <name>Ni(2+)</name>
        <dbReference type="ChEBI" id="CHEBI:49786"/>
    </ligand>
</feature>
<feature type="binding site" evidence="9">
    <location>
        <position position="109"/>
    </location>
    <ligand>
        <name>Fe(2+)</name>
        <dbReference type="ChEBI" id="CHEBI:29033"/>
    </ligand>
</feature>
<keyword evidence="2 9" id="KW-0533">Nickel</keyword>
<dbReference type="Proteomes" id="UP000254869">
    <property type="component" value="Unassembled WGS sequence"/>
</dbReference>
<dbReference type="PANTHER" id="PTHR23418">
    <property type="entry name" value="ACIREDUCTONE DIOXYGENASE"/>
    <property type="match status" value="1"/>
</dbReference>
<keyword evidence="4 9" id="KW-0479">Metal-binding</keyword>
<dbReference type="GO" id="GO:0010309">
    <property type="term" value="F:acireductone dioxygenase [iron(II)-requiring] activity"/>
    <property type="evidence" value="ECO:0007669"/>
    <property type="project" value="UniProtKB-UniRule"/>
</dbReference>
<dbReference type="EC" id="1.13.11.54" evidence="9"/>
<reference evidence="10 11" key="1">
    <citation type="submission" date="2018-07" db="EMBL/GenBank/DDBJ databases">
        <title>Genomic Encyclopedia of Type Strains, Phase IV (KMG-IV): sequencing the most valuable type-strain genomes for metagenomic binning, comparative biology and taxonomic classification.</title>
        <authorList>
            <person name="Goeker M."/>
        </authorList>
    </citation>
    <scope>NUCLEOTIDE SEQUENCE [LARGE SCALE GENOMIC DNA]</scope>
    <source>
        <strain evidence="10 11">DSM 44290</strain>
    </source>
</reference>
<evidence type="ECO:0000256" key="8">
    <source>
        <dbReference type="ARBA" id="ARBA00023167"/>
    </source>
</evidence>
<keyword evidence="5 9" id="KW-0223">Dioxygenase</keyword>
<dbReference type="SUPFAM" id="SSF51182">
    <property type="entry name" value="RmlC-like cupins"/>
    <property type="match status" value="1"/>
</dbReference>
<dbReference type="EMBL" id="QQBC01000015">
    <property type="protein sequence ID" value="RDI60401.1"/>
    <property type="molecule type" value="Genomic_DNA"/>
</dbReference>
<comment type="catalytic activity">
    <reaction evidence="1 9">
        <text>1,2-dihydroxy-5-(methylsulfanyl)pent-1-en-3-one + O2 = 4-methylsulfanyl-2-oxobutanoate + formate + 2 H(+)</text>
        <dbReference type="Rhea" id="RHEA:24504"/>
        <dbReference type="ChEBI" id="CHEBI:15378"/>
        <dbReference type="ChEBI" id="CHEBI:15379"/>
        <dbReference type="ChEBI" id="CHEBI:15740"/>
        <dbReference type="ChEBI" id="CHEBI:16723"/>
        <dbReference type="ChEBI" id="CHEBI:49252"/>
        <dbReference type="EC" id="1.13.11.54"/>
    </reaction>
</comment>
<dbReference type="RefSeq" id="WP_068009118.1">
    <property type="nucleotide sequence ID" value="NZ_QQBC01000015.1"/>
</dbReference>
<dbReference type="CDD" id="cd02232">
    <property type="entry name" value="cupin_ARD"/>
    <property type="match status" value="1"/>
</dbReference>
<evidence type="ECO:0000256" key="1">
    <source>
        <dbReference type="ARBA" id="ARBA00000428"/>
    </source>
</evidence>
<dbReference type="GO" id="GO:0010308">
    <property type="term" value="F:acireductone dioxygenase (Ni2+-requiring) activity"/>
    <property type="evidence" value="ECO:0007669"/>
    <property type="project" value="UniProtKB-UniRule"/>
</dbReference>
<comment type="caution">
    <text evidence="10">The sequence shown here is derived from an EMBL/GenBank/DDBJ whole genome shotgun (WGS) entry which is preliminary data.</text>
</comment>
<feature type="site" description="Important to generate the dianion" evidence="9">
    <location>
        <position position="111"/>
    </location>
</feature>
<dbReference type="HAMAP" id="MF_01682">
    <property type="entry name" value="Salvage_MtnD"/>
    <property type="match status" value="1"/>
</dbReference>
<feature type="binding site" evidence="9">
    <location>
        <position position="103"/>
    </location>
    <ligand>
        <name>Fe(2+)</name>
        <dbReference type="ChEBI" id="CHEBI:29033"/>
    </ligand>
</feature>